<organism evidence="2 3">
    <name type="scientific">Prorocentrum cordatum</name>
    <dbReference type="NCBI Taxonomy" id="2364126"/>
    <lineage>
        <taxon>Eukaryota</taxon>
        <taxon>Sar</taxon>
        <taxon>Alveolata</taxon>
        <taxon>Dinophyceae</taxon>
        <taxon>Prorocentrales</taxon>
        <taxon>Prorocentraceae</taxon>
        <taxon>Prorocentrum</taxon>
    </lineage>
</organism>
<feature type="compositionally biased region" description="Basic residues" evidence="1">
    <location>
        <begin position="370"/>
        <end position="380"/>
    </location>
</feature>
<proteinExistence type="predicted"/>
<accession>A0ABN9QMI5</accession>
<feature type="region of interest" description="Disordered" evidence="1">
    <location>
        <begin position="346"/>
        <end position="380"/>
    </location>
</feature>
<evidence type="ECO:0000313" key="3">
    <source>
        <dbReference type="Proteomes" id="UP001189429"/>
    </source>
</evidence>
<gene>
    <name evidence="2" type="ORF">PCOR1329_LOCUS13235</name>
</gene>
<comment type="caution">
    <text evidence="2">The sequence shown here is derived from an EMBL/GenBank/DDBJ whole genome shotgun (WGS) entry which is preliminary data.</text>
</comment>
<sequence>MPHVRSLASRCLRRARACQLGWVRPNCPLPLVLEGLIARDTVLHAELDAQANKLLTALLHPSDSCPKVDSVALRGFSSAIDAGVQVDEVEYPSQSIRVFSIDAGVQVDEVHCPFQSIRVSSIDAEVQVHSQSIRVSSMGAGVQTQFTCEDACVQTQFTSMDAGVHTQFTLKDACVQSQLTFQDAVKTWIDRSTAQKGFTGQVALQYLIQGLELFVDLMTEPMTIPKHHVSFCFHTLFNLTDHVQSFLGELLDCLKSHRFVTGKMDRAEEARFKAPGYIVDCFSFVPDGLFESASRADPRRLAADTRRLQQMWEPQELRITSPRGRIASPSGSSSVRVASDVIAKTGHQKLVPESSQSIRVSPDNGGSSRGSRKGRGKGKR</sequence>
<name>A0ABN9QMI5_9DINO</name>
<evidence type="ECO:0000256" key="1">
    <source>
        <dbReference type="SAM" id="MobiDB-lite"/>
    </source>
</evidence>
<keyword evidence="3" id="KW-1185">Reference proteome</keyword>
<reference evidence="2" key="1">
    <citation type="submission" date="2023-10" db="EMBL/GenBank/DDBJ databases">
        <authorList>
            <person name="Chen Y."/>
            <person name="Shah S."/>
            <person name="Dougan E. K."/>
            <person name="Thang M."/>
            <person name="Chan C."/>
        </authorList>
    </citation>
    <scope>NUCLEOTIDE SEQUENCE [LARGE SCALE GENOMIC DNA]</scope>
</reference>
<dbReference type="EMBL" id="CAUYUJ010003902">
    <property type="protein sequence ID" value="CAK0807329.1"/>
    <property type="molecule type" value="Genomic_DNA"/>
</dbReference>
<dbReference type="Proteomes" id="UP001189429">
    <property type="component" value="Unassembled WGS sequence"/>
</dbReference>
<evidence type="ECO:0000313" key="2">
    <source>
        <dbReference type="EMBL" id="CAK0807329.1"/>
    </source>
</evidence>
<protein>
    <submittedName>
        <fullName evidence="2">Uncharacterized protein</fullName>
    </submittedName>
</protein>